<organism evidence="1">
    <name type="scientific">Opuntia streptacantha</name>
    <name type="common">Prickly pear cactus</name>
    <name type="synonym">Opuntia cardona</name>
    <dbReference type="NCBI Taxonomy" id="393608"/>
    <lineage>
        <taxon>Eukaryota</taxon>
        <taxon>Viridiplantae</taxon>
        <taxon>Streptophyta</taxon>
        <taxon>Embryophyta</taxon>
        <taxon>Tracheophyta</taxon>
        <taxon>Spermatophyta</taxon>
        <taxon>Magnoliopsida</taxon>
        <taxon>eudicotyledons</taxon>
        <taxon>Gunneridae</taxon>
        <taxon>Pentapetalae</taxon>
        <taxon>Caryophyllales</taxon>
        <taxon>Cactineae</taxon>
        <taxon>Cactaceae</taxon>
        <taxon>Opuntioideae</taxon>
        <taxon>Opuntia</taxon>
    </lineage>
</organism>
<reference evidence="1" key="1">
    <citation type="journal article" date="2013" name="J. Plant Res.">
        <title>Effect of fungi and light on seed germination of three Opuntia species from semiarid lands of central Mexico.</title>
        <authorList>
            <person name="Delgado-Sanchez P."/>
            <person name="Jimenez-Bremont J.F."/>
            <person name="Guerrero-Gonzalez Mde L."/>
            <person name="Flores J."/>
        </authorList>
    </citation>
    <scope>NUCLEOTIDE SEQUENCE</scope>
    <source>
        <tissue evidence="1">Cladode</tissue>
    </source>
</reference>
<accession>A0A7C9B048</accession>
<protein>
    <submittedName>
        <fullName evidence="1">Uncharacterized protein</fullName>
    </submittedName>
</protein>
<name>A0A7C9B048_OPUST</name>
<dbReference type="EMBL" id="GISG01277542">
    <property type="protein sequence ID" value="MBA4678035.1"/>
    <property type="molecule type" value="Transcribed_RNA"/>
</dbReference>
<proteinExistence type="predicted"/>
<evidence type="ECO:0000313" key="1">
    <source>
        <dbReference type="EMBL" id="MBA4678035.1"/>
    </source>
</evidence>
<sequence>MSFFLRIIITKCIIFSSSNYVISSLQIHKHSRIMHNNQDIIHTKYQNNEISPGAKCKLINMLIIPIFDHSNLSTWQNQRWFPLKPIHPHPPFPQKVTYT</sequence>
<dbReference type="AlphaFoldDB" id="A0A7C9B048"/>
<reference evidence="1" key="2">
    <citation type="submission" date="2020-07" db="EMBL/GenBank/DDBJ databases">
        <authorList>
            <person name="Vera ALvarez R."/>
            <person name="Arias-Moreno D.M."/>
            <person name="Jimenez-Jacinto V."/>
            <person name="Jimenez-Bremont J.F."/>
            <person name="Swaminathan K."/>
            <person name="Moose S.P."/>
            <person name="Guerrero-Gonzalez M.L."/>
            <person name="Marino-Ramirez L."/>
            <person name="Landsman D."/>
            <person name="Rodriguez-Kessler M."/>
            <person name="Delgado-Sanchez P."/>
        </authorList>
    </citation>
    <scope>NUCLEOTIDE SEQUENCE</scope>
    <source>
        <tissue evidence="1">Cladode</tissue>
    </source>
</reference>